<reference evidence="2" key="1">
    <citation type="submission" date="2022-04" db="EMBL/GenBank/DDBJ databases">
        <title>Carnegiea gigantea Genome sequencing and assembly v2.</title>
        <authorList>
            <person name="Copetti D."/>
            <person name="Sanderson M.J."/>
            <person name="Burquez A."/>
            <person name="Wojciechowski M.F."/>
        </authorList>
    </citation>
    <scope>NUCLEOTIDE SEQUENCE</scope>
    <source>
        <strain evidence="2">SGP5-SGP5p</strain>
        <tissue evidence="2">Aerial part</tissue>
    </source>
</reference>
<dbReference type="EMBL" id="JAKOGI010000551">
    <property type="protein sequence ID" value="KAJ8433287.1"/>
    <property type="molecule type" value="Genomic_DNA"/>
</dbReference>
<evidence type="ECO:0000313" key="3">
    <source>
        <dbReference type="Proteomes" id="UP001153076"/>
    </source>
</evidence>
<protein>
    <submittedName>
        <fullName evidence="2">Uncharacterized protein</fullName>
    </submittedName>
</protein>
<gene>
    <name evidence="2" type="ORF">Cgig2_014196</name>
</gene>
<evidence type="ECO:0000313" key="2">
    <source>
        <dbReference type="EMBL" id="KAJ8433287.1"/>
    </source>
</evidence>
<evidence type="ECO:0000256" key="1">
    <source>
        <dbReference type="SAM" id="MobiDB-lite"/>
    </source>
</evidence>
<proteinExistence type="predicted"/>
<dbReference type="Proteomes" id="UP001153076">
    <property type="component" value="Unassembled WGS sequence"/>
</dbReference>
<dbReference type="AlphaFoldDB" id="A0A9Q1Q8X3"/>
<accession>A0A9Q1Q8X3</accession>
<comment type="caution">
    <text evidence="2">The sequence shown here is derived from an EMBL/GenBank/DDBJ whole genome shotgun (WGS) entry which is preliminary data.</text>
</comment>
<keyword evidence="3" id="KW-1185">Reference proteome</keyword>
<organism evidence="2 3">
    <name type="scientific">Carnegiea gigantea</name>
    <dbReference type="NCBI Taxonomy" id="171969"/>
    <lineage>
        <taxon>Eukaryota</taxon>
        <taxon>Viridiplantae</taxon>
        <taxon>Streptophyta</taxon>
        <taxon>Embryophyta</taxon>
        <taxon>Tracheophyta</taxon>
        <taxon>Spermatophyta</taxon>
        <taxon>Magnoliopsida</taxon>
        <taxon>eudicotyledons</taxon>
        <taxon>Gunneridae</taxon>
        <taxon>Pentapetalae</taxon>
        <taxon>Caryophyllales</taxon>
        <taxon>Cactineae</taxon>
        <taxon>Cactaceae</taxon>
        <taxon>Cactoideae</taxon>
        <taxon>Echinocereeae</taxon>
        <taxon>Carnegiea</taxon>
    </lineage>
</organism>
<name>A0A9Q1Q8X3_9CARY</name>
<sequence length="334" mass="37730">MSRGIPSWKRRNFGTRKIHIQGMKCGSKTTPSYTLKWMSSHATGQPRKLALPQKPKAAPGRQPSVSLRRGQIATRLHAQHRELDLTLDLRPRLGPRPDIVRGVGFPKKFVEDLKHREVQIRSVLENVGFGPFHLALEGIVHLIDRCVTHGMPADSPMPSLNIDGAREGEIVVFTDIPFSPKFACHELLVPPTFREYPTMMPSIPSSTYILEHYPDWMNERDADSRKTIHNKDNAGNFVKIKKIEWGLESRERKIVPFIEELSIKCEQIRLTLWMGLLGVHGAIGTLKKSSSLASTGRIVATLQELDMEMEKIEPDRVQGLEDSAKFPVRMGPLD</sequence>
<feature type="region of interest" description="Disordered" evidence="1">
    <location>
        <begin position="44"/>
        <end position="65"/>
    </location>
</feature>